<gene>
    <name evidence="1" type="ORF">LTS18_010472</name>
</gene>
<feature type="non-terminal residue" evidence="1">
    <location>
        <position position="1"/>
    </location>
</feature>
<name>A0ACC3DLI5_9PEZI</name>
<reference evidence="1" key="1">
    <citation type="submission" date="2024-09" db="EMBL/GenBank/DDBJ databases">
        <title>Black Yeasts Isolated from many extreme environments.</title>
        <authorList>
            <person name="Coleine C."/>
            <person name="Stajich J.E."/>
            <person name="Selbmann L."/>
        </authorList>
    </citation>
    <scope>NUCLEOTIDE SEQUENCE</scope>
    <source>
        <strain evidence="1">CCFEE 5737</strain>
    </source>
</reference>
<accession>A0ACC3DLI5</accession>
<evidence type="ECO:0000313" key="2">
    <source>
        <dbReference type="Proteomes" id="UP001186974"/>
    </source>
</evidence>
<keyword evidence="2" id="KW-1185">Reference proteome</keyword>
<dbReference type="Proteomes" id="UP001186974">
    <property type="component" value="Unassembled WGS sequence"/>
</dbReference>
<evidence type="ECO:0000313" key="1">
    <source>
        <dbReference type="EMBL" id="KAK3077365.1"/>
    </source>
</evidence>
<sequence>NEDVERLRVEIAEWAGFSDDLKQRTDLPDQLYKFLKRLLSLNPSERPGTEEILTAIKTGSGLGDVEDIGPSFIDSRSSRISPAETPGSTASKLKRASGSYVRPGPSKLRPSISRSPTGSNPGSPLPPEVAAADEEGLESSVVLRGRKLENETEQPPSQRPLTPRMIMPPPPTLYGRTTQM</sequence>
<proteinExistence type="predicted"/>
<protein>
    <submittedName>
        <fullName evidence="1">Uncharacterized protein</fullName>
    </submittedName>
</protein>
<dbReference type="EMBL" id="JAWDJW010002933">
    <property type="protein sequence ID" value="KAK3077365.1"/>
    <property type="molecule type" value="Genomic_DNA"/>
</dbReference>
<feature type="non-terminal residue" evidence="1">
    <location>
        <position position="180"/>
    </location>
</feature>
<organism evidence="1 2">
    <name type="scientific">Coniosporium uncinatum</name>
    <dbReference type="NCBI Taxonomy" id="93489"/>
    <lineage>
        <taxon>Eukaryota</taxon>
        <taxon>Fungi</taxon>
        <taxon>Dikarya</taxon>
        <taxon>Ascomycota</taxon>
        <taxon>Pezizomycotina</taxon>
        <taxon>Dothideomycetes</taxon>
        <taxon>Dothideomycetes incertae sedis</taxon>
        <taxon>Coniosporium</taxon>
    </lineage>
</organism>
<comment type="caution">
    <text evidence="1">The sequence shown here is derived from an EMBL/GenBank/DDBJ whole genome shotgun (WGS) entry which is preliminary data.</text>
</comment>